<evidence type="ECO:0000256" key="1">
    <source>
        <dbReference type="ARBA" id="ARBA00006484"/>
    </source>
</evidence>
<dbReference type="EMBL" id="JAVDYI010000001">
    <property type="protein sequence ID" value="MDR7358820.1"/>
    <property type="molecule type" value="Genomic_DNA"/>
</dbReference>
<comment type="caution">
    <text evidence="4">The sequence shown here is derived from an EMBL/GenBank/DDBJ whole genome shotgun (WGS) entry which is preliminary data.</text>
</comment>
<proteinExistence type="inferred from homology"/>
<protein>
    <submittedName>
        <fullName evidence="4">3-oxoacyl-[acyl-carrier protein] reductase</fullName>
        <ecNumber evidence="4">1.1.1.100</ecNumber>
    </submittedName>
</protein>
<sequence>MTLTPAVPETSTTAFATAGRLHGKVAVITGAASGIGLSTARTFAAEGAIVIAADLSADGLAREHSTAENIHTAPLDVADSAAVNELFADVEAKHGRLDIVINAAGVNAPSRAANEKLVESNVKSFRAAQSGEEFHPDFLSDISDEDFRRVMDVNLFGPFYVIRAAAPLLKRTGGGAIVNVSSAAALMGVPMPLYYPASKAGVLGMTRGAAAELAPFNIRVNAIAPGAVDTPLFRQQPEEITGMLIGMQPIKRPATPEEIAQTLLFLSSEAGAYYTGQTLSPSGGLHM</sequence>
<dbReference type="PANTHER" id="PTHR24321:SF8">
    <property type="entry name" value="ESTRADIOL 17-BETA-DEHYDROGENASE 8-RELATED"/>
    <property type="match status" value="1"/>
</dbReference>
<dbReference type="Proteomes" id="UP001183817">
    <property type="component" value="Unassembled WGS sequence"/>
</dbReference>
<comment type="similarity">
    <text evidence="1 3">Belongs to the short-chain dehydrogenases/reductases (SDR) family.</text>
</comment>
<keyword evidence="2 4" id="KW-0560">Oxidoreductase</keyword>
<keyword evidence="5" id="KW-1185">Reference proteome</keyword>
<dbReference type="RefSeq" id="WP_310290870.1">
    <property type="nucleotide sequence ID" value="NZ_BAAAWO010000001.1"/>
</dbReference>
<dbReference type="GO" id="GO:0004316">
    <property type="term" value="F:3-oxoacyl-[acyl-carrier-protein] reductase (NADPH) activity"/>
    <property type="evidence" value="ECO:0007669"/>
    <property type="project" value="UniProtKB-EC"/>
</dbReference>
<dbReference type="Gene3D" id="3.40.50.720">
    <property type="entry name" value="NAD(P)-binding Rossmann-like Domain"/>
    <property type="match status" value="1"/>
</dbReference>
<dbReference type="SUPFAM" id="SSF51735">
    <property type="entry name" value="NAD(P)-binding Rossmann-fold domains"/>
    <property type="match status" value="1"/>
</dbReference>
<evidence type="ECO:0000256" key="3">
    <source>
        <dbReference type="RuleBase" id="RU000363"/>
    </source>
</evidence>
<organism evidence="4 5">
    <name type="scientific">Paeniglutamicibacter sulfureus</name>
    <dbReference type="NCBI Taxonomy" id="43666"/>
    <lineage>
        <taxon>Bacteria</taxon>
        <taxon>Bacillati</taxon>
        <taxon>Actinomycetota</taxon>
        <taxon>Actinomycetes</taxon>
        <taxon>Micrococcales</taxon>
        <taxon>Micrococcaceae</taxon>
        <taxon>Paeniglutamicibacter</taxon>
    </lineage>
</organism>
<name>A0ABU2BJJ4_9MICC</name>
<dbReference type="PRINTS" id="PR00080">
    <property type="entry name" value="SDRFAMILY"/>
</dbReference>
<dbReference type="PRINTS" id="PR00081">
    <property type="entry name" value="GDHRDH"/>
</dbReference>
<dbReference type="CDD" id="cd05233">
    <property type="entry name" value="SDR_c"/>
    <property type="match status" value="1"/>
</dbReference>
<dbReference type="Pfam" id="PF00106">
    <property type="entry name" value="adh_short"/>
    <property type="match status" value="1"/>
</dbReference>
<evidence type="ECO:0000256" key="2">
    <source>
        <dbReference type="ARBA" id="ARBA00023002"/>
    </source>
</evidence>
<evidence type="ECO:0000313" key="4">
    <source>
        <dbReference type="EMBL" id="MDR7358820.1"/>
    </source>
</evidence>
<gene>
    <name evidence="4" type="ORF">J2S64_002511</name>
</gene>
<reference evidence="4 5" key="1">
    <citation type="submission" date="2023-07" db="EMBL/GenBank/DDBJ databases">
        <title>Sequencing the genomes of 1000 actinobacteria strains.</title>
        <authorList>
            <person name="Klenk H.-P."/>
        </authorList>
    </citation>
    <scope>NUCLEOTIDE SEQUENCE [LARGE SCALE GENOMIC DNA]</scope>
    <source>
        <strain evidence="4 5">DSM 20167</strain>
    </source>
</reference>
<accession>A0ABU2BJJ4</accession>
<dbReference type="InterPro" id="IPR002347">
    <property type="entry name" value="SDR_fam"/>
</dbReference>
<evidence type="ECO:0000313" key="5">
    <source>
        <dbReference type="Proteomes" id="UP001183817"/>
    </source>
</evidence>
<dbReference type="PANTHER" id="PTHR24321">
    <property type="entry name" value="DEHYDROGENASES, SHORT CHAIN"/>
    <property type="match status" value="1"/>
</dbReference>
<dbReference type="EC" id="1.1.1.100" evidence="4"/>
<dbReference type="InterPro" id="IPR036291">
    <property type="entry name" value="NAD(P)-bd_dom_sf"/>
</dbReference>